<reference evidence="2" key="1">
    <citation type="submission" date="2023-03" db="EMBL/GenBank/DDBJ databases">
        <title>Massive genome expansion in bonnet fungi (Mycena s.s.) driven by repeated elements and novel gene families across ecological guilds.</title>
        <authorList>
            <consortium name="Lawrence Berkeley National Laboratory"/>
            <person name="Harder C.B."/>
            <person name="Miyauchi S."/>
            <person name="Viragh M."/>
            <person name="Kuo A."/>
            <person name="Thoen E."/>
            <person name="Andreopoulos B."/>
            <person name="Lu D."/>
            <person name="Skrede I."/>
            <person name="Drula E."/>
            <person name="Henrissat B."/>
            <person name="Morin E."/>
            <person name="Kohler A."/>
            <person name="Barry K."/>
            <person name="LaButti K."/>
            <person name="Morin E."/>
            <person name="Salamov A."/>
            <person name="Lipzen A."/>
            <person name="Mereny Z."/>
            <person name="Hegedus B."/>
            <person name="Baldrian P."/>
            <person name="Stursova M."/>
            <person name="Weitz H."/>
            <person name="Taylor A."/>
            <person name="Grigoriev I.V."/>
            <person name="Nagy L.G."/>
            <person name="Martin F."/>
            <person name="Kauserud H."/>
        </authorList>
    </citation>
    <scope>NUCLEOTIDE SEQUENCE</scope>
    <source>
        <strain evidence="2">CBHHK182m</strain>
    </source>
</reference>
<feature type="compositionally biased region" description="Polar residues" evidence="1">
    <location>
        <begin position="267"/>
        <end position="278"/>
    </location>
</feature>
<comment type="caution">
    <text evidence="2">The sequence shown here is derived from an EMBL/GenBank/DDBJ whole genome shotgun (WGS) entry which is preliminary data.</text>
</comment>
<keyword evidence="3" id="KW-1185">Reference proteome</keyword>
<feature type="region of interest" description="Disordered" evidence="1">
    <location>
        <begin position="191"/>
        <end position="278"/>
    </location>
</feature>
<gene>
    <name evidence="2" type="ORF">B0H16DRAFT_1609544</name>
</gene>
<organism evidence="2 3">
    <name type="scientific">Mycena metata</name>
    <dbReference type="NCBI Taxonomy" id="1033252"/>
    <lineage>
        <taxon>Eukaryota</taxon>
        <taxon>Fungi</taxon>
        <taxon>Dikarya</taxon>
        <taxon>Basidiomycota</taxon>
        <taxon>Agaricomycotina</taxon>
        <taxon>Agaricomycetes</taxon>
        <taxon>Agaricomycetidae</taxon>
        <taxon>Agaricales</taxon>
        <taxon>Marasmiineae</taxon>
        <taxon>Mycenaceae</taxon>
        <taxon>Mycena</taxon>
    </lineage>
</organism>
<name>A0AAD7HDG9_9AGAR</name>
<dbReference type="Proteomes" id="UP001215598">
    <property type="component" value="Unassembled WGS sequence"/>
</dbReference>
<sequence>MQLCLNTEAVRKRSHFPSFLSTTMTSTYPPLSPPEHARLCVAFFGLSLLKNGRDGDEIGGQRLKKRVKTASASNVKVRIPHSSLMNRLRLDRTRIRRSPHHPMDVDTPAKRARSDDDDAEPPSSKRAKPTSPSSAAPMFLCQCPLVSEWHQVVVTFRDVTVVVNPYDDLSPSRKAAWDGWNARCTDGHLSQHAPSAFSTPSTSSTAIPKSEKAKGKQRAVEPFGDVTNAQGRVSSGGMGFIAGGSENGSSGGGRKVEQKKSRRNAPYASSSWGRPSRA</sequence>
<evidence type="ECO:0000313" key="3">
    <source>
        <dbReference type="Proteomes" id="UP001215598"/>
    </source>
</evidence>
<feature type="compositionally biased region" description="Gly residues" evidence="1">
    <location>
        <begin position="234"/>
        <end position="253"/>
    </location>
</feature>
<evidence type="ECO:0000313" key="2">
    <source>
        <dbReference type="EMBL" id="KAJ7718260.1"/>
    </source>
</evidence>
<feature type="compositionally biased region" description="Basic and acidic residues" evidence="1">
    <location>
        <begin position="101"/>
        <end position="114"/>
    </location>
</feature>
<feature type="compositionally biased region" description="Low complexity" evidence="1">
    <location>
        <begin position="193"/>
        <end position="208"/>
    </location>
</feature>
<protein>
    <submittedName>
        <fullName evidence="2">Uncharacterized protein</fullName>
    </submittedName>
</protein>
<evidence type="ECO:0000256" key="1">
    <source>
        <dbReference type="SAM" id="MobiDB-lite"/>
    </source>
</evidence>
<dbReference type="EMBL" id="JARKIB010000267">
    <property type="protein sequence ID" value="KAJ7718260.1"/>
    <property type="molecule type" value="Genomic_DNA"/>
</dbReference>
<proteinExistence type="predicted"/>
<dbReference type="AlphaFoldDB" id="A0AAD7HDG9"/>
<feature type="region of interest" description="Disordered" evidence="1">
    <location>
        <begin position="90"/>
        <end position="134"/>
    </location>
</feature>
<accession>A0AAD7HDG9</accession>